<dbReference type="PANTHER" id="PTHR45923:SF7">
    <property type="entry name" value="PROTEIN ROOT HAIR DEFECTIVE 3 HOMOLOG 2"/>
    <property type="match status" value="1"/>
</dbReference>
<feature type="transmembrane region" description="Helical" evidence="11">
    <location>
        <begin position="787"/>
        <end position="806"/>
    </location>
</feature>
<dbReference type="InterPro" id="IPR027417">
    <property type="entry name" value="P-loop_NTPase"/>
</dbReference>
<evidence type="ECO:0000256" key="3">
    <source>
        <dbReference type="ARBA" id="ARBA00022801"/>
    </source>
</evidence>
<protein>
    <recommendedName>
        <fullName evidence="9">Protein ROOT HAIR DEFECTIVE 3 homolog</fullName>
        <ecNumber evidence="9">3.6.5.-</ecNumber>
    </recommendedName>
    <alternativeName>
        <fullName evidence="9">Protein SEY1 homolog</fullName>
    </alternativeName>
</protein>
<dbReference type="FunFam" id="3.40.50.300:FF:002271">
    <property type="entry name" value="Protein ROOT HAIR DEFECTIVE 3 homolog"/>
    <property type="match status" value="1"/>
</dbReference>
<evidence type="ECO:0000259" key="12">
    <source>
        <dbReference type="PROSITE" id="PS51715"/>
    </source>
</evidence>
<dbReference type="SUPFAM" id="SSF52540">
    <property type="entry name" value="P-loop containing nucleoside triphosphate hydrolases"/>
    <property type="match status" value="1"/>
</dbReference>
<evidence type="ECO:0000256" key="8">
    <source>
        <dbReference type="ARBA" id="ARBA00023136"/>
    </source>
</evidence>
<feature type="topological domain" description="Cytoplasmic" evidence="9">
    <location>
        <begin position="1"/>
        <end position="762"/>
    </location>
</feature>
<dbReference type="InterPro" id="IPR046758">
    <property type="entry name" value="Sey1/RHD3-like_3HB"/>
</dbReference>
<dbReference type="Gene3D" id="3.40.50.300">
    <property type="entry name" value="P-loop containing nucleotide triphosphate hydrolases"/>
    <property type="match status" value="1"/>
</dbReference>
<evidence type="ECO:0000256" key="2">
    <source>
        <dbReference type="ARBA" id="ARBA00022741"/>
    </source>
</evidence>
<dbReference type="FunCoup" id="A0A1Z5RJJ8">
    <property type="interactions" value="111"/>
</dbReference>
<dbReference type="GO" id="GO:0003924">
    <property type="term" value="F:GTPase activity"/>
    <property type="evidence" value="ECO:0000318"/>
    <property type="project" value="GO_Central"/>
</dbReference>
<comment type="similarity">
    <text evidence="9">Belongs to the TRAFAC class dynamin-like GTPase superfamily. GB1/RHD3 GTPase family. RHD3 subfamily.</text>
</comment>
<organism evidence="13 14">
    <name type="scientific">Sorghum bicolor</name>
    <name type="common">Sorghum</name>
    <name type="synonym">Sorghum vulgare</name>
    <dbReference type="NCBI Taxonomy" id="4558"/>
    <lineage>
        <taxon>Eukaryota</taxon>
        <taxon>Viridiplantae</taxon>
        <taxon>Streptophyta</taxon>
        <taxon>Embryophyta</taxon>
        <taxon>Tracheophyta</taxon>
        <taxon>Spermatophyta</taxon>
        <taxon>Magnoliopsida</taxon>
        <taxon>Liliopsida</taxon>
        <taxon>Poales</taxon>
        <taxon>Poaceae</taxon>
        <taxon>PACMAD clade</taxon>
        <taxon>Panicoideae</taxon>
        <taxon>Andropogonodae</taxon>
        <taxon>Andropogoneae</taxon>
        <taxon>Sorghinae</taxon>
        <taxon>Sorghum</taxon>
    </lineage>
</organism>
<dbReference type="PANTHER" id="PTHR45923">
    <property type="entry name" value="PROTEIN SEY1"/>
    <property type="match status" value="1"/>
</dbReference>
<dbReference type="Proteomes" id="UP000000768">
    <property type="component" value="Chromosome 5"/>
</dbReference>
<reference evidence="14" key="2">
    <citation type="journal article" date="2018" name="Plant J.">
        <title>The Sorghum bicolor reference genome: improved assembly, gene annotations, a transcriptome atlas, and signatures of genome organization.</title>
        <authorList>
            <person name="McCormick R.F."/>
            <person name="Truong S.K."/>
            <person name="Sreedasyam A."/>
            <person name="Jenkins J."/>
            <person name="Shu S."/>
            <person name="Sims D."/>
            <person name="Kennedy M."/>
            <person name="Amirebrahimi M."/>
            <person name="Weers B.D."/>
            <person name="McKinley B."/>
            <person name="Mattison A."/>
            <person name="Morishige D.T."/>
            <person name="Grimwood J."/>
            <person name="Schmutz J."/>
            <person name="Mullet J.E."/>
        </authorList>
    </citation>
    <scope>NUCLEOTIDE SEQUENCE [LARGE SCALE GENOMIC DNA]</scope>
    <source>
        <strain evidence="14">cv. BTx623</strain>
    </source>
</reference>
<dbReference type="GO" id="GO:0005783">
    <property type="term" value="C:endoplasmic reticulum"/>
    <property type="evidence" value="ECO:0000318"/>
    <property type="project" value="GO_Central"/>
</dbReference>
<dbReference type="Pfam" id="PF05879">
    <property type="entry name" value="RHD3_GTPase"/>
    <property type="match status" value="1"/>
</dbReference>
<feature type="compositionally biased region" description="Low complexity" evidence="10">
    <location>
        <begin position="877"/>
        <end position="896"/>
    </location>
</feature>
<keyword evidence="14" id="KW-1185">Reference proteome</keyword>
<keyword evidence="8 9" id="KW-0472">Membrane</keyword>
<feature type="topological domain" description="Lumenal" evidence="9">
    <location>
        <begin position="784"/>
        <end position="786"/>
    </location>
</feature>
<feature type="domain" description="GB1/RHD3-type G" evidence="12">
    <location>
        <begin position="119"/>
        <end position="334"/>
    </location>
</feature>
<feature type="topological domain" description="Cytoplasmic" evidence="9">
    <location>
        <begin position="808"/>
        <end position="896"/>
    </location>
</feature>
<dbReference type="Gramene" id="OQU83731">
    <property type="protein sequence ID" value="OQU83731"/>
    <property type="gene ID" value="SORBI_3005G165800"/>
</dbReference>
<dbReference type="CDD" id="cd01851">
    <property type="entry name" value="GBP"/>
    <property type="match status" value="1"/>
</dbReference>
<dbReference type="EC" id="3.6.5.-" evidence="9"/>
<keyword evidence="1 9" id="KW-0812">Transmembrane</keyword>
<name>A0A1Z5RJJ8_SORBI</name>
<dbReference type="HAMAP" id="MF_03109">
    <property type="entry name" value="Sey1"/>
    <property type="match status" value="1"/>
</dbReference>
<comment type="function">
    <text evidence="9">Probable GTP-binding protein that may be involved in cell development.</text>
</comment>
<dbReference type="InterPro" id="IPR008803">
    <property type="entry name" value="RHD3/Sey1"/>
</dbReference>
<evidence type="ECO:0000256" key="10">
    <source>
        <dbReference type="SAM" id="MobiDB-lite"/>
    </source>
</evidence>
<dbReference type="EMBL" id="CM000764">
    <property type="protein sequence ID" value="OQU83731.1"/>
    <property type="molecule type" value="Genomic_DNA"/>
</dbReference>
<dbReference type="PROSITE" id="PS51715">
    <property type="entry name" value="G_GB1_RHD3"/>
    <property type="match status" value="1"/>
</dbReference>
<dbReference type="eggNOG" id="KOG2203">
    <property type="taxonomic scope" value="Eukaryota"/>
</dbReference>
<accession>A0A1Z5RJJ8</accession>
<evidence type="ECO:0000256" key="5">
    <source>
        <dbReference type="ARBA" id="ARBA00022989"/>
    </source>
</evidence>
<evidence type="ECO:0000256" key="6">
    <source>
        <dbReference type="ARBA" id="ARBA00023054"/>
    </source>
</evidence>
<evidence type="ECO:0000313" key="14">
    <source>
        <dbReference type="Proteomes" id="UP000000768"/>
    </source>
</evidence>
<dbReference type="InParanoid" id="A0A1Z5RJJ8"/>
<dbReference type="Pfam" id="PF20428">
    <property type="entry name" value="Sey1_3HB"/>
    <property type="match status" value="1"/>
</dbReference>
<feature type="binding site" evidence="9">
    <location>
        <begin position="129"/>
        <end position="136"/>
    </location>
    <ligand>
        <name>GTP</name>
        <dbReference type="ChEBI" id="CHEBI:37565"/>
    </ligand>
</feature>
<dbReference type="GO" id="GO:0005789">
    <property type="term" value="C:endoplasmic reticulum membrane"/>
    <property type="evidence" value="ECO:0007669"/>
    <property type="project" value="UniProtKB-SubCell"/>
</dbReference>
<feature type="region of interest" description="Disordered" evidence="10">
    <location>
        <begin position="867"/>
        <end position="896"/>
    </location>
</feature>
<dbReference type="GO" id="GO:0005525">
    <property type="term" value="F:GTP binding"/>
    <property type="evidence" value="ECO:0007669"/>
    <property type="project" value="UniProtKB-UniRule"/>
</dbReference>
<reference evidence="13 14" key="1">
    <citation type="journal article" date="2009" name="Nature">
        <title>The Sorghum bicolor genome and the diversification of grasses.</title>
        <authorList>
            <person name="Paterson A.H."/>
            <person name="Bowers J.E."/>
            <person name="Bruggmann R."/>
            <person name="Dubchak I."/>
            <person name="Grimwood J."/>
            <person name="Gundlach H."/>
            <person name="Haberer G."/>
            <person name="Hellsten U."/>
            <person name="Mitros T."/>
            <person name="Poliakov A."/>
            <person name="Schmutz J."/>
            <person name="Spannagl M."/>
            <person name="Tang H."/>
            <person name="Wang X."/>
            <person name="Wicker T."/>
            <person name="Bharti A.K."/>
            <person name="Chapman J."/>
            <person name="Feltus F.A."/>
            <person name="Gowik U."/>
            <person name="Grigoriev I.V."/>
            <person name="Lyons E."/>
            <person name="Maher C.A."/>
            <person name="Martis M."/>
            <person name="Narechania A."/>
            <person name="Otillar R.P."/>
            <person name="Penning B.W."/>
            <person name="Salamov A.A."/>
            <person name="Wang Y."/>
            <person name="Zhang L."/>
            <person name="Carpita N.C."/>
            <person name="Freeling M."/>
            <person name="Gingle A.R."/>
            <person name="Hash C.T."/>
            <person name="Keller B."/>
            <person name="Klein P."/>
            <person name="Kresovich S."/>
            <person name="McCann M.C."/>
            <person name="Ming R."/>
            <person name="Peterson D.G."/>
            <person name="Mehboob-ur-Rahman"/>
            <person name="Ware D."/>
            <person name="Westhoff P."/>
            <person name="Mayer K.F."/>
            <person name="Messing J."/>
            <person name="Rokhsar D.S."/>
        </authorList>
    </citation>
    <scope>NUCLEOTIDE SEQUENCE [LARGE SCALE GENOMIC DNA]</scope>
    <source>
        <strain evidence="14">cv. BTx623</strain>
    </source>
</reference>
<keyword evidence="7 9" id="KW-0342">GTP-binding</keyword>
<dbReference type="OMA" id="MSHNQKS"/>
<feature type="transmembrane region" description="Helical" evidence="11">
    <location>
        <begin position="818"/>
        <end position="839"/>
    </location>
</feature>
<dbReference type="AlphaFoldDB" id="A0A1Z5RJJ8"/>
<keyword evidence="6" id="KW-0175">Coiled coil</keyword>
<keyword evidence="3 9" id="KW-0378">Hydrolase</keyword>
<keyword evidence="4 9" id="KW-0256">Endoplasmic reticulum</keyword>
<evidence type="ECO:0000256" key="4">
    <source>
        <dbReference type="ARBA" id="ARBA00022824"/>
    </source>
</evidence>
<dbReference type="InterPro" id="IPR030386">
    <property type="entry name" value="G_GB1_RHD3_dom"/>
</dbReference>
<proteinExistence type="inferred from homology"/>
<dbReference type="GO" id="GO:0016320">
    <property type="term" value="P:endoplasmic reticulum membrane fusion"/>
    <property type="evidence" value="ECO:0000318"/>
    <property type="project" value="GO_Central"/>
</dbReference>
<keyword evidence="5 9" id="KW-1133">Transmembrane helix</keyword>
<feature type="compositionally biased region" description="Polar residues" evidence="10">
    <location>
        <begin position="867"/>
        <end position="876"/>
    </location>
</feature>
<gene>
    <name evidence="13" type="ORF">SORBI_3005G165800</name>
</gene>
<sequence length="896" mass="100033">MGSNPSVAIHPPFFYSYCFGKPTYKPHYSGAARHLSACLPACLRVPSQLCSAASNSWVASFGSPAATEWGGSMAAAAAGGVEGAGGGECHAAQVVGADGEMDAAATERFAAAAGLQGRGLSYAVVSILGPQGSGKSTLLNHVFGTSFREMDALKGRHQTTKGIWIAKAVGIEPFTVVLDLEGTDGRERGQDDTAFEKQSALFALAVSDIVMINLWCHDIGREHAANRPLLRTVFQVLMRLFSPRKTTLLLVIRDKTKTPLEYLTQALKEDIEKIWESVQKPEAYKEAALSDFFNVEVTALSSYEEKEELFKEQVGQLRQRFYHSIAPGGLAADRRGVVPSSGFCLSALQIWKVIRENKDLNLPAHKVMVATVRCEEIANEKLKYFLSDEGWLELDAAVKSGLPPSFGTRLNAILDSYLSEYDMETMYFDEGVRAAKRQQLESSMLDHTYPAIERVMEHLHLVTLNKFKSDLEQSLRNTEGFAESVRQCSQASMEEFDAGIRDTAVKHVQWDASKARNKLQEHIQVHVESIRNVKLAELKANYEKKLSDAIAGPVQSILETGERDSWACIRRLYRRETENAALAFSASLSEFDLEQTISSKMVSDLREHARSVVEMKAREEAGNVLMRMKERFFTVLSHDRDLMPRTWMGDEDIRSITREARLGALRLMSVKAAIRLDDKPDKIERALTTALLDGGPLSHKKSIEFASDPLASSTWEEVSPKDTLITPVQCKSIWRQFKAETEYSVAQAMTMQEAHRRSKSWLPPAWTILLLAILGYNEFMFLLRNPLYLLGLFVAFVLSYAIWLQYDITAYFRHGTLSALLTILSRLLPTIMDVMMQIINMTHRHKHSPHPSRRPQPIHAQSFMNQTWRQAQGQYQSPDSPSSSSSSVDSNSGDDS</sequence>
<evidence type="ECO:0000256" key="1">
    <source>
        <dbReference type="ARBA" id="ARBA00022692"/>
    </source>
</evidence>
<evidence type="ECO:0000256" key="9">
    <source>
        <dbReference type="HAMAP-Rule" id="MF_03109"/>
    </source>
</evidence>
<keyword evidence="2 9" id="KW-0547">Nucleotide-binding</keyword>
<evidence type="ECO:0000313" key="13">
    <source>
        <dbReference type="EMBL" id="OQU83731.1"/>
    </source>
</evidence>
<evidence type="ECO:0000256" key="11">
    <source>
        <dbReference type="SAM" id="Phobius"/>
    </source>
</evidence>
<comment type="subcellular location">
    <subcellularLocation>
        <location evidence="9">Endoplasmic reticulum membrane</location>
        <topology evidence="9">Multi-pass membrane protein</topology>
    </subcellularLocation>
</comment>
<evidence type="ECO:0000256" key="7">
    <source>
        <dbReference type="ARBA" id="ARBA00023134"/>
    </source>
</evidence>